<evidence type="ECO:0000256" key="1">
    <source>
        <dbReference type="SAM" id="MobiDB-lite"/>
    </source>
</evidence>
<organism evidence="2 3">
    <name type="scientific">Sphingomonas tabacisoli</name>
    <dbReference type="NCBI Taxonomy" id="2249466"/>
    <lineage>
        <taxon>Bacteria</taxon>
        <taxon>Pseudomonadati</taxon>
        <taxon>Pseudomonadota</taxon>
        <taxon>Alphaproteobacteria</taxon>
        <taxon>Sphingomonadales</taxon>
        <taxon>Sphingomonadaceae</taxon>
        <taxon>Sphingomonas</taxon>
    </lineage>
</organism>
<dbReference type="RefSeq" id="WP_380886861.1">
    <property type="nucleotide sequence ID" value="NZ_JBHUDY010000001.1"/>
</dbReference>
<protein>
    <submittedName>
        <fullName evidence="2">Uncharacterized protein</fullName>
    </submittedName>
</protein>
<gene>
    <name evidence="2" type="ORF">ACFSCW_03280</name>
</gene>
<dbReference type="EMBL" id="JBHUDY010000001">
    <property type="protein sequence ID" value="MFD1610820.1"/>
    <property type="molecule type" value="Genomic_DNA"/>
</dbReference>
<comment type="caution">
    <text evidence="2">The sequence shown here is derived from an EMBL/GenBank/DDBJ whole genome shotgun (WGS) entry which is preliminary data.</text>
</comment>
<keyword evidence="3" id="KW-1185">Reference proteome</keyword>
<accession>A0ABW4I190</accession>
<feature type="region of interest" description="Disordered" evidence="1">
    <location>
        <begin position="155"/>
        <end position="184"/>
    </location>
</feature>
<feature type="region of interest" description="Disordered" evidence="1">
    <location>
        <begin position="218"/>
        <end position="240"/>
    </location>
</feature>
<reference evidence="3" key="1">
    <citation type="journal article" date="2019" name="Int. J. Syst. Evol. Microbiol.">
        <title>The Global Catalogue of Microorganisms (GCM) 10K type strain sequencing project: providing services to taxonomists for standard genome sequencing and annotation.</title>
        <authorList>
            <consortium name="The Broad Institute Genomics Platform"/>
            <consortium name="The Broad Institute Genome Sequencing Center for Infectious Disease"/>
            <person name="Wu L."/>
            <person name="Ma J."/>
        </authorList>
    </citation>
    <scope>NUCLEOTIDE SEQUENCE [LARGE SCALE GENOMIC DNA]</scope>
    <source>
        <strain evidence="3">CGMCC 1.16275</strain>
    </source>
</reference>
<name>A0ABW4I190_9SPHN</name>
<feature type="compositionally biased region" description="Polar residues" evidence="1">
    <location>
        <begin position="155"/>
        <end position="167"/>
    </location>
</feature>
<dbReference type="Proteomes" id="UP001597115">
    <property type="component" value="Unassembled WGS sequence"/>
</dbReference>
<proteinExistence type="predicted"/>
<evidence type="ECO:0000313" key="3">
    <source>
        <dbReference type="Proteomes" id="UP001597115"/>
    </source>
</evidence>
<sequence length="240" mass="26397">MMKLNFLLAGNIGRVVEMEQAICLALYDRPSADAEVFVHATTGETMIRMPWKTEEEAQRATQLGVVGRGAILKALQNAYLTTYVQNPQSGAYHVVPRWYWRDRDLIGLEASYLGNVDNATGFDITMVGQPLVVPMTELEDWKEQARPTREFVSSLNLPTEASPNESAQALAGNPRPPKSPSKDACMSLAATLDDEGIPIRRVGAELIASRWNLEHGPVPKKEAVTVHMTGQPKGRRSKAG</sequence>
<evidence type="ECO:0000313" key="2">
    <source>
        <dbReference type="EMBL" id="MFD1610820.1"/>
    </source>
</evidence>